<dbReference type="Proteomes" id="UP000241421">
    <property type="component" value="Unassembled WGS sequence"/>
</dbReference>
<accession>A0A2U2HNZ8</accession>
<dbReference type="EMBL" id="PXWF02000102">
    <property type="protein sequence ID" value="PWF49199.1"/>
    <property type="molecule type" value="Genomic_DNA"/>
</dbReference>
<protein>
    <submittedName>
        <fullName evidence="1">Uncharacterized protein</fullName>
    </submittedName>
</protein>
<gene>
    <name evidence="1" type="ORF">C7C56_007525</name>
</gene>
<proteinExistence type="predicted"/>
<keyword evidence="2" id="KW-1185">Reference proteome</keyword>
<sequence length="224" mass="23948">MLSAAAATRLHIPEGPLPRARIRSASYDLYDPDPGAGDGLLGEMLEEQRRNVTAMKKVLVVLADDAIGDPAAFLALSASSAPVVRLVHEIAALPPEAGVGHFKLKGYLPVPVREENAMRFAALLLLFGARAMFLGERLGLGSLLSAVEARGFRYAPYLADDERQLVAGFHTFVLPLDDVFLADSYYAFVTGVIAKFPPGDRAFAALCVTRVLMMSCGRGASETA</sequence>
<reference evidence="1 2" key="1">
    <citation type="submission" date="2018-04" db="EMBL/GenBank/DDBJ databases">
        <title>Massilia violaceinigra sp. nov., a novel purple-pigmented bacterium isolated from Tianshan glacier, Xinjiang, China.</title>
        <authorList>
            <person name="Wang H."/>
        </authorList>
    </citation>
    <scope>NUCLEOTIDE SEQUENCE [LARGE SCALE GENOMIC DNA]</scope>
    <source>
        <strain evidence="1 2">B448-2</strain>
    </source>
</reference>
<organism evidence="1 2">
    <name type="scientific">Massilia glaciei</name>
    <dbReference type="NCBI Taxonomy" id="1524097"/>
    <lineage>
        <taxon>Bacteria</taxon>
        <taxon>Pseudomonadati</taxon>
        <taxon>Pseudomonadota</taxon>
        <taxon>Betaproteobacteria</taxon>
        <taxon>Burkholderiales</taxon>
        <taxon>Oxalobacteraceae</taxon>
        <taxon>Telluria group</taxon>
        <taxon>Massilia</taxon>
    </lineage>
</organism>
<evidence type="ECO:0000313" key="2">
    <source>
        <dbReference type="Proteomes" id="UP000241421"/>
    </source>
</evidence>
<evidence type="ECO:0000313" key="1">
    <source>
        <dbReference type="EMBL" id="PWF49199.1"/>
    </source>
</evidence>
<dbReference type="OrthoDB" id="9861786at2"/>
<name>A0A2U2HNZ8_9BURK</name>
<dbReference type="AlphaFoldDB" id="A0A2U2HNZ8"/>
<comment type="caution">
    <text evidence="1">The sequence shown here is derived from an EMBL/GenBank/DDBJ whole genome shotgun (WGS) entry which is preliminary data.</text>
</comment>
<dbReference type="RefSeq" id="WP_106756828.1">
    <property type="nucleotide sequence ID" value="NZ_PXWF02000102.1"/>
</dbReference>